<feature type="domain" description="LamG-like jellyroll fold" evidence="4">
    <location>
        <begin position="114"/>
        <end position="243"/>
    </location>
</feature>
<dbReference type="Gene3D" id="2.60.120.200">
    <property type="match status" value="1"/>
</dbReference>
<dbReference type="Pfam" id="PF13385">
    <property type="entry name" value="Laminin_G_3"/>
    <property type="match status" value="1"/>
</dbReference>
<gene>
    <name evidence="5" type="ORF">METZ01_LOCUS122815</name>
</gene>
<evidence type="ECO:0000313" key="5">
    <source>
        <dbReference type="EMBL" id="SVA69961.1"/>
    </source>
</evidence>
<dbReference type="AlphaFoldDB" id="A0A381XZV5"/>
<protein>
    <recommendedName>
        <fullName evidence="4">LamG-like jellyroll fold domain-containing protein</fullName>
    </recommendedName>
</protein>
<keyword evidence="2" id="KW-1015">Disulfide bond</keyword>
<name>A0A381XZV5_9ZZZZ</name>
<evidence type="ECO:0000256" key="2">
    <source>
        <dbReference type="ARBA" id="ARBA00023157"/>
    </source>
</evidence>
<evidence type="ECO:0000256" key="3">
    <source>
        <dbReference type="SAM" id="MobiDB-lite"/>
    </source>
</evidence>
<feature type="non-terminal residue" evidence="5">
    <location>
        <position position="623"/>
    </location>
</feature>
<organism evidence="5">
    <name type="scientific">marine metagenome</name>
    <dbReference type="NCBI Taxonomy" id="408172"/>
    <lineage>
        <taxon>unclassified sequences</taxon>
        <taxon>metagenomes</taxon>
        <taxon>ecological metagenomes</taxon>
    </lineage>
</organism>
<evidence type="ECO:0000256" key="1">
    <source>
        <dbReference type="ARBA" id="ARBA00022729"/>
    </source>
</evidence>
<dbReference type="EMBL" id="UINC01016885">
    <property type="protein sequence ID" value="SVA69961.1"/>
    <property type="molecule type" value="Genomic_DNA"/>
</dbReference>
<feature type="compositionally biased region" description="Acidic residues" evidence="3">
    <location>
        <begin position="350"/>
        <end position="374"/>
    </location>
</feature>
<dbReference type="PROSITE" id="PS51257">
    <property type="entry name" value="PROKAR_LIPOPROTEIN"/>
    <property type="match status" value="1"/>
</dbReference>
<dbReference type="SUPFAM" id="SSF63829">
    <property type="entry name" value="Calcium-dependent phosphotriesterase"/>
    <property type="match status" value="1"/>
</dbReference>
<keyword evidence="1" id="KW-0732">Signal</keyword>
<sequence length="623" mass="66748">MKKILFVLSLPLILWLSCEEDLPKDCAGVPAGDAVEDDCGVCDDNSSNDCAEDCAGIWGGDNICGCTDSTAANYNNTATFDDGSCERFIDNGEFFLSFDGVDDFVDLGDMLSQEAYTKVAWVKREPEDNGNYNIISGNTGHALWVPSSNGYMLAAGHDGAWTSVQDNEPLSIGEWNFVAVTFDPNVASGTMTLYKNGIQVDDATGIAAQNESTNTYVGRYNNGFWWLGAIDEVAIWNEALTTAEMVALYNAGDKLDASVDSGDYTSSSGLQGYWRMNEGSGAVLSDASGNGNNGIIDGAGWSTCEGCGCTDLGACNYDPSAVTDNGSCFYEENICEPCVDGVIVNDDNDGDGICDDIDDDDDNDGVADSDDSDPFDNTVCSDTDGDGCDDCTSGYFDPSNDGPDDDGDGTCNAYLIEGHTVYIVGGSYNSEGINTSCYWVDGVRYELPGGTWATDIVVSNGDVYVSGSAGGACYWINQERYDLPGNGGEGEAIAVDGNDVYVAGWFNGGSCYWKNDVKINLTTNAESQAFAIGIRDNGDVYVGGYYMNNHHYIIPCFWKNGNNRTKLPIPRNGDGEVNDIAIMDGNMRYYAGYTSRPDNFAGYVNKAAYWRHTNRTDLPLGGS</sequence>
<evidence type="ECO:0000259" key="4">
    <source>
        <dbReference type="SMART" id="SM00560"/>
    </source>
</evidence>
<feature type="region of interest" description="Disordered" evidence="3">
    <location>
        <begin position="350"/>
        <end position="376"/>
    </location>
</feature>
<dbReference type="InterPro" id="IPR013320">
    <property type="entry name" value="ConA-like_dom_sf"/>
</dbReference>
<dbReference type="SMART" id="SM00560">
    <property type="entry name" value="LamGL"/>
    <property type="match status" value="1"/>
</dbReference>
<dbReference type="SUPFAM" id="SSF49899">
    <property type="entry name" value="Concanavalin A-like lectins/glucanases"/>
    <property type="match status" value="1"/>
</dbReference>
<accession>A0A381XZV5</accession>
<proteinExistence type="predicted"/>
<dbReference type="InterPro" id="IPR006558">
    <property type="entry name" value="LamG-like"/>
</dbReference>
<reference evidence="5" key="1">
    <citation type="submission" date="2018-05" db="EMBL/GenBank/DDBJ databases">
        <authorList>
            <person name="Lanie J.A."/>
            <person name="Ng W.-L."/>
            <person name="Kazmierczak K.M."/>
            <person name="Andrzejewski T.M."/>
            <person name="Davidsen T.M."/>
            <person name="Wayne K.J."/>
            <person name="Tettelin H."/>
            <person name="Glass J.I."/>
            <person name="Rusch D."/>
            <person name="Podicherti R."/>
            <person name="Tsui H.-C.T."/>
            <person name="Winkler M.E."/>
        </authorList>
    </citation>
    <scope>NUCLEOTIDE SEQUENCE</scope>
</reference>